<comment type="caution">
    <text evidence="1">The sequence shown here is derived from an EMBL/GenBank/DDBJ whole genome shotgun (WGS) entry which is preliminary data.</text>
</comment>
<accession>A0ABV6DHI9</accession>
<dbReference type="EMBL" id="JBHLWN010000026">
    <property type="protein sequence ID" value="MFC0212114.1"/>
    <property type="molecule type" value="Genomic_DNA"/>
</dbReference>
<organism evidence="1 2">
    <name type="scientific">Paenibacillus chartarius</name>
    <dbReference type="NCBI Taxonomy" id="747481"/>
    <lineage>
        <taxon>Bacteria</taxon>
        <taxon>Bacillati</taxon>
        <taxon>Bacillota</taxon>
        <taxon>Bacilli</taxon>
        <taxon>Bacillales</taxon>
        <taxon>Paenibacillaceae</taxon>
        <taxon>Paenibacillus</taxon>
    </lineage>
</organism>
<dbReference type="RefSeq" id="WP_377469203.1">
    <property type="nucleotide sequence ID" value="NZ_JBHLWN010000026.1"/>
</dbReference>
<name>A0ABV6DHI9_9BACL</name>
<dbReference type="Proteomes" id="UP001589776">
    <property type="component" value="Unassembled WGS sequence"/>
</dbReference>
<keyword evidence="2" id="KW-1185">Reference proteome</keyword>
<gene>
    <name evidence="1" type="ORF">ACFFK0_06535</name>
</gene>
<evidence type="ECO:0000313" key="2">
    <source>
        <dbReference type="Proteomes" id="UP001589776"/>
    </source>
</evidence>
<reference evidence="1 2" key="1">
    <citation type="submission" date="2024-09" db="EMBL/GenBank/DDBJ databases">
        <authorList>
            <person name="Sun Q."/>
            <person name="Mori K."/>
        </authorList>
    </citation>
    <scope>NUCLEOTIDE SEQUENCE [LARGE SCALE GENOMIC DNA]</scope>
    <source>
        <strain evidence="1 2">CCM 7759</strain>
    </source>
</reference>
<protein>
    <submittedName>
        <fullName evidence="1">Uncharacterized protein</fullName>
    </submittedName>
</protein>
<sequence>MDEQQKYVSLVLKFLSDEVVEAEEYGSDSVTLNLKDVNFEIDGVEWEQAIQEHLKENGYNDVSFQYGDGNWVTIYKKYTNGG</sequence>
<evidence type="ECO:0000313" key="1">
    <source>
        <dbReference type="EMBL" id="MFC0212114.1"/>
    </source>
</evidence>
<proteinExistence type="predicted"/>